<feature type="region of interest" description="Disordered" evidence="5">
    <location>
        <begin position="1046"/>
        <end position="1069"/>
    </location>
</feature>
<accession>A0A498JE93</accession>
<dbReference type="STRING" id="3750.A0A498JE93"/>
<dbReference type="Proteomes" id="UP000290289">
    <property type="component" value="Chromosome 7"/>
</dbReference>
<feature type="compositionally biased region" description="Basic and acidic residues" evidence="5">
    <location>
        <begin position="1046"/>
        <end position="1063"/>
    </location>
</feature>
<feature type="region of interest" description="Disordered" evidence="5">
    <location>
        <begin position="279"/>
        <end position="326"/>
    </location>
</feature>
<name>A0A498JE93_MALDO</name>
<feature type="compositionally biased region" description="Low complexity" evidence="5">
    <location>
        <begin position="1137"/>
        <end position="1149"/>
    </location>
</feature>
<feature type="region of interest" description="Disordered" evidence="5">
    <location>
        <begin position="1180"/>
        <end position="1202"/>
    </location>
</feature>
<gene>
    <name evidence="7" type="ORF">DVH24_023853</name>
</gene>
<keyword evidence="4" id="KW-0539">Nucleus</keyword>
<dbReference type="EMBL" id="RDQH01000333">
    <property type="protein sequence ID" value="RXH94169.1"/>
    <property type="molecule type" value="Genomic_DNA"/>
</dbReference>
<keyword evidence="2" id="KW-0238">DNA-binding</keyword>
<dbReference type="SUPFAM" id="SSF101941">
    <property type="entry name" value="NAC domain"/>
    <property type="match status" value="2"/>
</dbReference>
<evidence type="ECO:0000259" key="6">
    <source>
        <dbReference type="PROSITE" id="PS51005"/>
    </source>
</evidence>
<feature type="domain" description="NAC" evidence="6">
    <location>
        <begin position="857"/>
        <end position="1009"/>
    </location>
</feature>
<protein>
    <recommendedName>
        <fullName evidence="6">NAC domain-containing protein</fullName>
    </recommendedName>
</protein>
<evidence type="ECO:0000256" key="5">
    <source>
        <dbReference type="SAM" id="MobiDB-lite"/>
    </source>
</evidence>
<evidence type="ECO:0000256" key="1">
    <source>
        <dbReference type="ARBA" id="ARBA00023015"/>
    </source>
</evidence>
<evidence type="ECO:0000256" key="3">
    <source>
        <dbReference type="ARBA" id="ARBA00023163"/>
    </source>
</evidence>
<organism evidence="7 8">
    <name type="scientific">Malus domestica</name>
    <name type="common">Apple</name>
    <name type="synonym">Pyrus malus</name>
    <dbReference type="NCBI Taxonomy" id="3750"/>
    <lineage>
        <taxon>Eukaryota</taxon>
        <taxon>Viridiplantae</taxon>
        <taxon>Streptophyta</taxon>
        <taxon>Embryophyta</taxon>
        <taxon>Tracheophyta</taxon>
        <taxon>Spermatophyta</taxon>
        <taxon>Magnoliopsida</taxon>
        <taxon>eudicotyledons</taxon>
        <taxon>Gunneridae</taxon>
        <taxon>Pentapetalae</taxon>
        <taxon>rosids</taxon>
        <taxon>fabids</taxon>
        <taxon>Rosales</taxon>
        <taxon>Rosaceae</taxon>
        <taxon>Amygdaloideae</taxon>
        <taxon>Maleae</taxon>
        <taxon>Malus</taxon>
    </lineage>
</organism>
<feature type="compositionally biased region" description="Basic and acidic residues" evidence="5">
    <location>
        <begin position="182"/>
        <end position="191"/>
    </location>
</feature>
<dbReference type="InterPro" id="IPR003441">
    <property type="entry name" value="NAC-dom"/>
</dbReference>
<feature type="region of interest" description="Disordered" evidence="5">
    <location>
        <begin position="182"/>
        <end position="217"/>
    </location>
</feature>
<dbReference type="GO" id="GO:0006355">
    <property type="term" value="P:regulation of DNA-templated transcription"/>
    <property type="evidence" value="ECO:0007669"/>
    <property type="project" value="InterPro"/>
</dbReference>
<feature type="region of interest" description="Disordered" evidence="5">
    <location>
        <begin position="616"/>
        <end position="637"/>
    </location>
</feature>
<keyword evidence="3" id="KW-0804">Transcription</keyword>
<evidence type="ECO:0000313" key="8">
    <source>
        <dbReference type="Proteomes" id="UP000290289"/>
    </source>
</evidence>
<dbReference type="GO" id="GO:0003677">
    <property type="term" value="F:DNA binding"/>
    <property type="evidence" value="ECO:0007669"/>
    <property type="project" value="UniProtKB-KW"/>
</dbReference>
<dbReference type="PANTHER" id="PTHR31744">
    <property type="entry name" value="PROTEIN CUP-SHAPED COTYLEDON 2-RELATED"/>
    <property type="match status" value="1"/>
</dbReference>
<comment type="caution">
    <text evidence="7">The sequence shown here is derived from an EMBL/GenBank/DDBJ whole genome shotgun (WGS) entry which is preliminary data.</text>
</comment>
<feature type="region of interest" description="Disordered" evidence="5">
    <location>
        <begin position="243"/>
        <end position="262"/>
    </location>
</feature>
<evidence type="ECO:0000313" key="7">
    <source>
        <dbReference type="EMBL" id="RXH94169.1"/>
    </source>
</evidence>
<sequence>MENSSTTTRTTTAQSLPDMVAAIRFHPTEKEMADFLRKKMKSHKSQACHFLPVIDVCKFEPWDLPERMFPDSVFQAKAWYSFSWCDYKYINSLRCNRVTEHGFWKITGKPRDISLKYFTCKKRTLTFQTKTFQEGGASKSVRTGWIIHEYYCTKPKQGSSPRQERDLKRDYVICLLKCKPVDSKSDKKKPEGTSVCDDLADPGNSGYIASSPGDDHTASAAAMNHMTPDTEEVLAYKELEDDLLGSGNHDHGEPGGGVSSDSIDQALRDMIHESYAPLGGFLDLLFPPPEPPQPPQPHQPPQPPQPHQPPQLRNAPDIYGHELVDPGSGTGGCIPYNFDNQAAAMNHMVPNTEEILADKQPERAVLGSSNHDDGEPGIGISSDFIYQAVDDMTLEFYDQLEKDLDSPLSPPGPPQPHQLRNLPDVHCGEFSNWPSTIGDNDSYDIIKNNIATNYDNGPVINIAYNSQNLAPNERISEAYSQPEENRGSPFQRFDQLQNYTLQSCAPAGEYLNSLFPCPQSPQPHQPPQLGNAPDVCSDESIDPGTGGSMTYNTDNQAAAMNHVISNTEEILTYKQLELAVLGNGNHGDGEPSSGISSYFIDQALNDMILEFPAGLQKDLDSPFPPPEPPQTHQPHQLGDVPDALIGKFSNCPSPIGDNGFYLTNKNNIITNYDNEQVINITHNSPNCATNERISEAYSQPEENRGSPFQLFHQLQNYPLQSPILFSELGELLLANTCIGHNESQSFNMEPATLFPQNNCNIHQHPFLFTPMEMLQDGSECRAVSRNKDCEAAASALYCCLLIPSEAGMECAANWKGSFNFPEASPLSDKSNRPGSSSSNRSGMTAEEGDAVSVNVIPLPGFRFYPTEELLVSHYLRKKIEGTDSHFRHFIPEIDVSKHEPCDLPAFYPDVHEKEWFFFSRPDYKYVNSTRCNRATEQGFYKITGKEREIKAEQSKAVIGKKRTLTFYEGRVPNATKTDWIVHEYYLTETEVGSKPTKRMDFVICRLKNNSASYKKPKIDSICGELADSGVTSEEDRDAVSDVIAEPVEHLGSKEPGDVNRSESPDGSCPMDCNGILTIDDGDDGTGGWKFNFDDPVASDMVRELCAEGEIPNSPSEPLQPPQTPQPHQPQDYYPRTLQPLQSPQPHQPQDYCPSTLQQPLHTRHGIDPYVYGDCTKRQSLSPDDISSPEYKNSISTNDPNEQVSKLANGVQDRATDSEAFFNPEERMGPFDYLLMSPMNTDLGEFVHATELQIILSILVFIKSVRTSAKSSSNNLLSSSKTVRNSAKLSSTIIHSHPATGSCFEKNLTANLLSSSKIVRNSVKLSSTIIHSHLATGSCSEKNPTAELYRKTSFGWLFSVFTQLNLISVREAAEYCIALHLPWKKTKTESWKHTVLKQATIGFFHRSISSKPSIKSPMGNGSAATWLLESQIYYNDQTLMVMSWLLVLKFEVPSLME</sequence>
<proteinExistence type="predicted"/>
<feature type="compositionally biased region" description="Low complexity" evidence="5">
    <location>
        <begin position="832"/>
        <end position="842"/>
    </location>
</feature>
<keyword evidence="1" id="KW-0805">Transcription regulation</keyword>
<evidence type="ECO:0000256" key="2">
    <source>
        <dbReference type="ARBA" id="ARBA00023125"/>
    </source>
</evidence>
<feature type="compositionally biased region" description="Polar residues" evidence="5">
    <location>
        <begin position="1189"/>
        <end position="1202"/>
    </location>
</feature>
<feature type="region of interest" description="Disordered" evidence="5">
    <location>
        <begin position="1109"/>
        <end position="1159"/>
    </location>
</feature>
<evidence type="ECO:0000256" key="4">
    <source>
        <dbReference type="ARBA" id="ARBA00023242"/>
    </source>
</evidence>
<dbReference type="InterPro" id="IPR036093">
    <property type="entry name" value="NAC_dom_sf"/>
</dbReference>
<dbReference type="PROSITE" id="PS51005">
    <property type="entry name" value="NAC"/>
    <property type="match status" value="2"/>
</dbReference>
<feature type="region of interest" description="Disordered" evidence="5">
    <location>
        <begin position="824"/>
        <end position="846"/>
    </location>
</feature>
<dbReference type="PANTHER" id="PTHR31744:SF235">
    <property type="entry name" value="NAC DOMAIN-CONTAINING PROTEIN"/>
    <property type="match status" value="1"/>
</dbReference>
<dbReference type="Pfam" id="PF02365">
    <property type="entry name" value="NAM"/>
    <property type="match status" value="2"/>
</dbReference>
<dbReference type="Gene3D" id="2.170.150.80">
    <property type="entry name" value="NAC domain"/>
    <property type="match status" value="2"/>
</dbReference>
<keyword evidence="8" id="KW-1185">Reference proteome</keyword>
<feature type="compositionally biased region" description="Pro residues" evidence="5">
    <location>
        <begin position="286"/>
        <end position="309"/>
    </location>
</feature>
<feature type="compositionally biased region" description="Pro residues" evidence="5">
    <location>
        <begin position="622"/>
        <end position="631"/>
    </location>
</feature>
<feature type="domain" description="NAC" evidence="6">
    <location>
        <begin position="19"/>
        <end position="179"/>
    </location>
</feature>
<reference evidence="7 8" key="1">
    <citation type="submission" date="2018-10" db="EMBL/GenBank/DDBJ databases">
        <title>A high-quality apple genome assembly.</title>
        <authorList>
            <person name="Hu J."/>
        </authorList>
    </citation>
    <scope>NUCLEOTIDE SEQUENCE [LARGE SCALE GENOMIC DNA]</scope>
    <source>
        <strain evidence="8">cv. HFTH1</strain>
        <tissue evidence="7">Young leaf</tissue>
    </source>
</reference>
<feature type="compositionally biased region" description="Pro residues" evidence="5">
    <location>
        <begin position="1117"/>
        <end position="1127"/>
    </location>
</feature>